<feature type="region of interest" description="Disordered" evidence="1">
    <location>
        <begin position="265"/>
        <end position="333"/>
    </location>
</feature>
<reference evidence="3" key="1">
    <citation type="submission" date="2022-10" db="EMBL/GenBank/DDBJ databases">
        <title>Human gut microbiome strain richness.</title>
        <authorList>
            <person name="Chen-Liaw A."/>
        </authorList>
    </citation>
    <scope>NUCLEOTIDE SEQUENCE</scope>
    <source>
        <strain evidence="3">1001283st1_A3_1001283B150304_161114</strain>
    </source>
</reference>
<dbReference type="InterPro" id="IPR005094">
    <property type="entry name" value="Endonuclease_MobA/VirD2"/>
</dbReference>
<feature type="compositionally biased region" description="Basic and acidic residues" evidence="1">
    <location>
        <begin position="276"/>
        <end position="295"/>
    </location>
</feature>
<evidence type="ECO:0000256" key="1">
    <source>
        <dbReference type="SAM" id="MobiDB-lite"/>
    </source>
</evidence>
<dbReference type="Proteomes" id="UP001217776">
    <property type="component" value="Unassembled WGS sequence"/>
</dbReference>
<evidence type="ECO:0000313" key="4">
    <source>
        <dbReference type="Proteomes" id="UP001217776"/>
    </source>
</evidence>
<comment type="caution">
    <text evidence="3">The sequence shown here is derived from an EMBL/GenBank/DDBJ whole genome shotgun (WGS) entry which is preliminary data.</text>
</comment>
<dbReference type="Pfam" id="PF03432">
    <property type="entry name" value="Relaxase"/>
    <property type="match status" value="1"/>
</dbReference>
<accession>A0AAP3SHV8</accession>
<feature type="domain" description="MobA/VirD2-like nuclease" evidence="2">
    <location>
        <begin position="132"/>
        <end position="266"/>
    </location>
</feature>
<name>A0AAP3SHV8_BACT4</name>
<evidence type="ECO:0000259" key="2">
    <source>
        <dbReference type="Pfam" id="PF03432"/>
    </source>
</evidence>
<evidence type="ECO:0000313" key="3">
    <source>
        <dbReference type="EMBL" id="MDC2238360.1"/>
    </source>
</evidence>
<organism evidence="3 4">
    <name type="scientific">Bacteroides thetaiotaomicron</name>
    <dbReference type="NCBI Taxonomy" id="818"/>
    <lineage>
        <taxon>Bacteria</taxon>
        <taxon>Pseudomonadati</taxon>
        <taxon>Bacteroidota</taxon>
        <taxon>Bacteroidia</taxon>
        <taxon>Bacteroidales</taxon>
        <taxon>Bacteroidaceae</taxon>
        <taxon>Bacteroides</taxon>
    </lineage>
</organism>
<feature type="compositionally biased region" description="Basic residues" evidence="1">
    <location>
        <begin position="369"/>
        <end position="378"/>
    </location>
</feature>
<sequence>MKHKKERMYMAYMIQQHPQQISTESLAHQKRKSVADKSSRCEASSFFLPSFCIPLNGFNKINGGICFRHHDHNTGRCDRSSNNVWRGGKRYQDTYHTHLWCEVRCHPSPSKQKRRMITKVRYSKNPGKTIDYILNPKKGAHVVIARGVSGLTDISILTEDFNHQCALHPSLKMKAVHIPISFHVNDTAMLEVHAEEIIGDWIRHMERHGYRFDQFIVGRHHDKDDKNPHFHFLANVVLDEGTRANLANIGKAAKEASISVTEQWGLTPANHRKRIQTGDKKDTNKNESRTAEIHNHRYQNYIEWDSNPASNEDSNSDSTASNDRESATSSISGNLMEGITELIIQPTVARIGTGSGSSDNTLDRDKNKNKQRKGGHRR</sequence>
<gene>
    <name evidence="3" type="ORF">PO127_21680</name>
</gene>
<dbReference type="AlphaFoldDB" id="A0AAP3SHV8"/>
<proteinExistence type="predicted"/>
<dbReference type="EMBL" id="JAQNVG010000048">
    <property type="protein sequence ID" value="MDC2238360.1"/>
    <property type="molecule type" value="Genomic_DNA"/>
</dbReference>
<protein>
    <submittedName>
        <fullName evidence="3">Relaxase/mobilization nuclease domain-containing protein</fullName>
    </submittedName>
</protein>
<feature type="region of interest" description="Disordered" evidence="1">
    <location>
        <begin position="348"/>
        <end position="378"/>
    </location>
</feature>
<feature type="compositionally biased region" description="Polar residues" evidence="1">
    <location>
        <begin position="307"/>
        <end position="333"/>
    </location>
</feature>